<reference evidence="3 4" key="1">
    <citation type="submission" date="2019-10" db="EMBL/GenBank/DDBJ databases">
        <authorList>
            <person name="Palmer J.M."/>
        </authorList>
    </citation>
    <scope>NUCLEOTIDE SEQUENCE [LARGE SCALE GENOMIC DNA]</scope>
    <source>
        <strain evidence="3 4">TWF696</strain>
    </source>
</reference>
<feature type="compositionally biased region" description="Basic and acidic residues" evidence="1">
    <location>
        <begin position="572"/>
        <end position="583"/>
    </location>
</feature>
<dbReference type="GO" id="GO:0003735">
    <property type="term" value="F:structural constituent of ribosome"/>
    <property type="evidence" value="ECO:0007669"/>
    <property type="project" value="InterPro"/>
</dbReference>
<name>A0AAV9U171_9PEZI</name>
<keyword evidence="4" id="KW-1185">Reference proteome</keyword>
<proteinExistence type="predicted"/>
<dbReference type="InterPro" id="IPR039848">
    <property type="entry name" value="Ribosomal_mS35_mt"/>
</dbReference>
<feature type="region of interest" description="Disordered" evidence="1">
    <location>
        <begin position="572"/>
        <end position="605"/>
    </location>
</feature>
<feature type="domain" description="Small ribosomal subunit protein mS35 mitochondrial conserved" evidence="2">
    <location>
        <begin position="413"/>
        <end position="532"/>
    </location>
</feature>
<gene>
    <name evidence="3" type="primary">RSM24</name>
    <name evidence="3" type="ORF">TWF696_002930</name>
</gene>
<dbReference type="Pfam" id="PF10213">
    <property type="entry name" value="MRP-S28"/>
    <property type="match status" value="1"/>
</dbReference>
<dbReference type="InterPro" id="IPR019349">
    <property type="entry name" value="Ribosomal_mS35_mit"/>
</dbReference>
<dbReference type="Proteomes" id="UP001375240">
    <property type="component" value="Unassembled WGS sequence"/>
</dbReference>
<dbReference type="PANTHER" id="PTHR13490">
    <property type="entry name" value="MITOCHONDRIAL 28S RIBOSOMAL PROTEIN S28"/>
    <property type="match status" value="1"/>
</dbReference>
<dbReference type="EMBL" id="JAVHNQ010000014">
    <property type="protein sequence ID" value="KAK6332911.1"/>
    <property type="molecule type" value="Genomic_DNA"/>
</dbReference>
<dbReference type="GO" id="GO:0005763">
    <property type="term" value="C:mitochondrial small ribosomal subunit"/>
    <property type="evidence" value="ECO:0007669"/>
    <property type="project" value="TreeGrafter"/>
</dbReference>
<evidence type="ECO:0000256" key="1">
    <source>
        <dbReference type="SAM" id="MobiDB-lite"/>
    </source>
</evidence>
<comment type="caution">
    <text evidence="3">The sequence shown here is derived from an EMBL/GenBank/DDBJ whole genome shotgun (WGS) entry which is preliminary data.</text>
</comment>
<dbReference type="GO" id="GO:0032543">
    <property type="term" value="P:mitochondrial translation"/>
    <property type="evidence" value="ECO:0007669"/>
    <property type="project" value="InterPro"/>
</dbReference>
<protein>
    <submittedName>
        <fullName evidence="3">37S ribosomal protein S24, mitochondrial</fullName>
    </submittedName>
</protein>
<accession>A0AAV9U171</accession>
<evidence type="ECO:0000313" key="3">
    <source>
        <dbReference type="EMBL" id="KAK6332911.1"/>
    </source>
</evidence>
<dbReference type="PANTHER" id="PTHR13490:SF0">
    <property type="entry name" value="SMALL RIBOSOMAL SUBUNIT PROTEIN MS35"/>
    <property type="match status" value="1"/>
</dbReference>
<keyword evidence="3" id="KW-0687">Ribonucleoprotein</keyword>
<keyword evidence="3" id="KW-0689">Ribosomal protein</keyword>
<evidence type="ECO:0000313" key="4">
    <source>
        <dbReference type="Proteomes" id="UP001375240"/>
    </source>
</evidence>
<organism evidence="3 4">
    <name type="scientific">Orbilia brochopaga</name>
    <dbReference type="NCBI Taxonomy" id="3140254"/>
    <lineage>
        <taxon>Eukaryota</taxon>
        <taxon>Fungi</taxon>
        <taxon>Dikarya</taxon>
        <taxon>Ascomycota</taxon>
        <taxon>Pezizomycotina</taxon>
        <taxon>Orbiliomycetes</taxon>
        <taxon>Orbiliales</taxon>
        <taxon>Orbiliaceae</taxon>
        <taxon>Orbilia</taxon>
    </lineage>
</organism>
<evidence type="ECO:0000259" key="2">
    <source>
        <dbReference type="Pfam" id="PF10213"/>
    </source>
</evidence>
<sequence length="605" mass="70495">MVFLSRRALASLRRTSYRPCGLLVASANLPPRPIYHATALGQIRRNTNTPQDDEEYEEHDPFLDEDAEEVEEPQIPKYPEADVRVAREKLGLESQEDPVPTVQQLFKWPADHKDNDDEMYKEYDDLPWVAKRALKIPKLPKVPNTAEHLFDQLSFTNRDLDKIAAGARGWQEPKYKSRGLVKWQDSDFTPEDEAGMADLSDLNTLIGDDRFSESEIIDIMVDETEPENDILLLRRMIEETERDMAQDIVRLKQHEEDVLKEEIKMRIEQGLTPEQAEHDARAIMRLPQKRTKARQEVSRDLSDEAIELTDTLWNDELDQMGVKGRRAIMKNLHHRSEWESRPLKPTREEAMEMYPMVPSGMEGEDAFDFHIWDWNSTDISSMAHAELEEHREARKYARLAIYDMPRLGSFAKPFEVPSASEVLRFRYTTYMGVQHPAENKVVMECCPQDLKLTPVQTDKLIKICGPRYNPTRKVLKFSAEMFPHQHQNKRYLSELMDKLIAEAKDDTDTFEDVPFDFRHHKFQTPKSFPKGWRMTPDKLQMKRLKDWQKHATPQEMGRLRAYLYNKAQETKRLADERREKKAAMPEGIDLSASDGMVSDSKPLIA</sequence>
<dbReference type="AlphaFoldDB" id="A0AAV9U171"/>